<comment type="subcellular location">
    <subcellularLocation>
        <location evidence="1">Membrane</location>
    </subcellularLocation>
</comment>
<dbReference type="CDD" id="cd03399">
    <property type="entry name" value="SPFH_flotillin"/>
    <property type="match status" value="1"/>
</dbReference>
<feature type="domain" description="Band 7" evidence="7">
    <location>
        <begin position="30"/>
        <end position="195"/>
    </location>
</feature>
<keyword evidence="6" id="KW-0812">Transmembrane</keyword>
<evidence type="ECO:0000256" key="4">
    <source>
        <dbReference type="SAM" id="Coils"/>
    </source>
</evidence>
<dbReference type="SMART" id="SM00244">
    <property type="entry name" value="PHB"/>
    <property type="match status" value="1"/>
</dbReference>
<keyword evidence="9" id="KW-1185">Reference proteome</keyword>
<dbReference type="AlphaFoldDB" id="A0A172QRM2"/>
<dbReference type="KEGG" id="ccjz:ccrud_03270"/>
<dbReference type="STRING" id="1652495.ccrud_03270"/>
<dbReference type="RefSeq" id="WP_066564779.1">
    <property type="nucleotide sequence ID" value="NZ_CP015622.1"/>
</dbReference>
<dbReference type="EMBL" id="CP015622">
    <property type="protein sequence ID" value="ANE03329.1"/>
    <property type="molecule type" value="Genomic_DNA"/>
</dbReference>
<feature type="transmembrane region" description="Helical" evidence="6">
    <location>
        <begin position="6"/>
        <end position="26"/>
    </location>
</feature>
<feature type="coiled-coil region" evidence="4">
    <location>
        <begin position="196"/>
        <end position="360"/>
    </location>
</feature>
<gene>
    <name evidence="8" type="ORF">ccrud_03270</name>
</gene>
<evidence type="ECO:0000256" key="3">
    <source>
        <dbReference type="ARBA" id="ARBA00023136"/>
    </source>
</evidence>
<dbReference type="GO" id="GO:0072659">
    <property type="term" value="P:protein localization to plasma membrane"/>
    <property type="evidence" value="ECO:0007669"/>
    <property type="project" value="TreeGrafter"/>
</dbReference>
<keyword evidence="3 6" id="KW-0472">Membrane</keyword>
<dbReference type="Pfam" id="PF15975">
    <property type="entry name" value="Flot"/>
    <property type="match status" value="1"/>
</dbReference>
<protein>
    <submittedName>
        <fullName evidence="8">Flotillin</fullName>
    </submittedName>
</protein>
<dbReference type="GO" id="GO:0002020">
    <property type="term" value="F:protease binding"/>
    <property type="evidence" value="ECO:0007669"/>
    <property type="project" value="TreeGrafter"/>
</dbReference>
<evidence type="ECO:0000313" key="9">
    <source>
        <dbReference type="Proteomes" id="UP000076929"/>
    </source>
</evidence>
<dbReference type="Proteomes" id="UP000076929">
    <property type="component" value="Chromosome"/>
</dbReference>
<evidence type="ECO:0000256" key="6">
    <source>
        <dbReference type="SAM" id="Phobius"/>
    </source>
</evidence>
<dbReference type="GO" id="GO:0005886">
    <property type="term" value="C:plasma membrane"/>
    <property type="evidence" value="ECO:0007669"/>
    <property type="project" value="TreeGrafter"/>
</dbReference>
<dbReference type="InterPro" id="IPR031905">
    <property type="entry name" value="Flotillin_C"/>
</dbReference>
<evidence type="ECO:0000256" key="5">
    <source>
        <dbReference type="SAM" id="MobiDB-lite"/>
    </source>
</evidence>
<keyword evidence="6" id="KW-1133">Transmembrane helix</keyword>
<dbReference type="Pfam" id="PF01145">
    <property type="entry name" value="Band_7"/>
    <property type="match status" value="1"/>
</dbReference>
<dbReference type="SUPFAM" id="SSF117892">
    <property type="entry name" value="Band 7/SPFH domain"/>
    <property type="match status" value="1"/>
</dbReference>
<dbReference type="InterPro" id="IPR036013">
    <property type="entry name" value="Band_7/SPFH_dom_sf"/>
</dbReference>
<dbReference type="PANTHER" id="PTHR13806">
    <property type="entry name" value="FLOTILLIN-RELATED"/>
    <property type="match status" value="1"/>
</dbReference>
<comment type="similarity">
    <text evidence="2">Belongs to the band 7/mec-2 family. Flotillin subfamily.</text>
</comment>
<reference evidence="8 9" key="1">
    <citation type="submission" date="2016-05" db="EMBL/GenBank/DDBJ databases">
        <title>Complete genome sequence of Corynebacterium crudilactis, a new Corynebacterium species isolated from raw cow's milk.</title>
        <authorList>
            <person name="Christian R."/>
            <person name="Zimmermann J."/>
            <person name="Lipski A."/>
            <person name="Kalinowski J."/>
        </authorList>
    </citation>
    <scope>NUCLEOTIDE SEQUENCE [LARGE SCALE GENOMIC DNA]</scope>
    <source>
        <strain evidence="8 9">JZ16</strain>
    </source>
</reference>
<dbReference type="Gene3D" id="3.30.479.30">
    <property type="entry name" value="Band 7 domain"/>
    <property type="match status" value="1"/>
</dbReference>
<accession>A0A172QRM2</accession>
<dbReference type="PANTHER" id="PTHR13806:SF46">
    <property type="entry name" value="FLOTILLIN-1-RELATED"/>
    <property type="match status" value="1"/>
</dbReference>
<dbReference type="OrthoDB" id="9786220at2"/>
<organism evidence="8 9">
    <name type="scientific">Corynebacterium crudilactis</name>
    <dbReference type="NCBI Taxonomy" id="1652495"/>
    <lineage>
        <taxon>Bacteria</taxon>
        <taxon>Bacillati</taxon>
        <taxon>Actinomycetota</taxon>
        <taxon>Actinomycetes</taxon>
        <taxon>Mycobacteriales</taxon>
        <taxon>Corynebacteriaceae</taxon>
        <taxon>Corynebacterium</taxon>
    </lineage>
</organism>
<feature type="region of interest" description="Disordered" evidence="5">
    <location>
        <begin position="448"/>
        <end position="469"/>
    </location>
</feature>
<evidence type="ECO:0000256" key="2">
    <source>
        <dbReference type="ARBA" id="ARBA00007161"/>
    </source>
</evidence>
<evidence type="ECO:0000313" key="8">
    <source>
        <dbReference type="EMBL" id="ANE03329.1"/>
    </source>
</evidence>
<evidence type="ECO:0000256" key="1">
    <source>
        <dbReference type="ARBA" id="ARBA00004370"/>
    </source>
</evidence>
<evidence type="ECO:0000259" key="7">
    <source>
        <dbReference type="SMART" id="SM00244"/>
    </source>
</evidence>
<proteinExistence type="inferred from homology"/>
<dbReference type="InterPro" id="IPR001107">
    <property type="entry name" value="Band_7"/>
</dbReference>
<name>A0A172QRM2_9CORY</name>
<dbReference type="InterPro" id="IPR027705">
    <property type="entry name" value="Flotillin_fam"/>
</dbReference>
<keyword evidence="4" id="KW-0175">Coiled coil</keyword>
<sequence length="469" mass="50300">MEAFALIIVVVIILVAAAVVAGIFFLTSRAWIKVAAADEALIVSAKKKGESQVIVHGKAVVMPITQTHQKISLRSRQVNMQVTAQSDDNVTLNVEAVALVKIGSESAFIRRAAQRFASNDKEIAQFTQDQLEGVLRGVVAQQTVTSLMRERKKFSEQIAETVIPELEKQGLILDSFQIRGITDDVGYIKSLGAPEIQAKKQAAEIAETEAARAIAKSRIANQEADLIEQTQLDSNKADADARVGEARAQAMQAERLADEKARQEVLRQQAENKQIELEAEVNKVADAERYRRKQQVEADTFEQTRRAQAQVEIAEAEATAAKVRAMAESEAVRLKGQAEADAIKAKAEAYRENQDALLAQQAMEILPELMSNFAAGYANIGSMTVLSGGDSSADAVGARFAGEQALGLKSIIESVKQTTGLDLAEIIQGRVTGTAQGTAFGEAFSAADSAVAPSSAPENPASGNPVQDN</sequence>